<dbReference type="AlphaFoldDB" id="A0A2W7PKZ6"/>
<evidence type="ECO:0000313" key="1">
    <source>
        <dbReference type="EMBL" id="PZX09969.1"/>
    </source>
</evidence>
<name>A0A2W7PKZ6_9BACT</name>
<protein>
    <submittedName>
        <fullName evidence="1">Uncharacterized protein</fullName>
    </submittedName>
</protein>
<gene>
    <name evidence="1" type="ORF">LX69_03474</name>
</gene>
<comment type="caution">
    <text evidence="1">The sequence shown here is derived from an EMBL/GenBank/DDBJ whole genome shotgun (WGS) entry which is preliminary data.</text>
</comment>
<proteinExistence type="predicted"/>
<accession>A0A2W7PKZ6</accession>
<evidence type="ECO:0000313" key="2">
    <source>
        <dbReference type="Proteomes" id="UP000249239"/>
    </source>
</evidence>
<sequence>MYSESFLILSSIKQLLLMQINNSNLKNNVIELIPLKFKYIITNKIEFHFFIVFLILNL</sequence>
<dbReference type="EMBL" id="QKZK01000063">
    <property type="protein sequence ID" value="PZX09969.1"/>
    <property type="molecule type" value="Genomic_DNA"/>
</dbReference>
<dbReference type="Proteomes" id="UP000249239">
    <property type="component" value="Unassembled WGS sequence"/>
</dbReference>
<reference evidence="1 2" key="1">
    <citation type="submission" date="2018-06" db="EMBL/GenBank/DDBJ databases">
        <title>Genomic Encyclopedia of Archaeal and Bacterial Type Strains, Phase II (KMG-II): from individual species to whole genera.</title>
        <authorList>
            <person name="Goeker M."/>
        </authorList>
    </citation>
    <scope>NUCLEOTIDE SEQUENCE [LARGE SCALE GENOMIC DNA]</scope>
    <source>
        <strain evidence="1 2">DSM 6779</strain>
    </source>
</reference>
<organism evidence="1 2">
    <name type="scientific">Breznakibacter xylanolyticus</name>
    <dbReference type="NCBI Taxonomy" id="990"/>
    <lineage>
        <taxon>Bacteria</taxon>
        <taxon>Pseudomonadati</taxon>
        <taxon>Bacteroidota</taxon>
        <taxon>Bacteroidia</taxon>
        <taxon>Marinilabiliales</taxon>
        <taxon>Marinilabiliaceae</taxon>
        <taxon>Breznakibacter</taxon>
    </lineage>
</organism>
<keyword evidence="2" id="KW-1185">Reference proteome</keyword>